<reference evidence="2" key="2">
    <citation type="journal article" date="2021" name="PeerJ">
        <title>Extensive microbial diversity within the chicken gut microbiome revealed by metagenomics and culture.</title>
        <authorList>
            <person name="Gilroy R."/>
            <person name="Ravi A."/>
            <person name="Getino M."/>
            <person name="Pursley I."/>
            <person name="Horton D.L."/>
            <person name="Alikhan N.F."/>
            <person name="Baker D."/>
            <person name="Gharbi K."/>
            <person name="Hall N."/>
            <person name="Watson M."/>
            <person name="Adriaenssens E.M."/>
            <person name="Foster-Nyarko E."/>
            <person name="Jarju S."/>
            <person name="Secka A."/>
            <person name="Antonio M."/>
            <person name="Oren A."/>
            <person name="Chaudhuri R.R."/>
            <person name="La Ragione R."/>
            <person name="Hildebrand F."/>
            <person name="Pallen M.J."/>
        </authorList>
    </citation>
    <scope>NUCLEOTIDE SEQUENCE</scope>
    <source>
        <strain evidence="2">1063</strain>
    </source>
</reference>
<proteinExistence type="predicted"/>
<dbReference type="NCBIfam" id="TIGR04086">
    <property type="entry name" value="TIGR04086_membr"/>
    <property type="match status" value="1"/>
</dbReference>
<protein>
    <submittedName>
        <fullName evidence="2">TIGR04086 family membrane protein</fullName>
    </submittedName>
</protein>
<keyword evidence="1" id="KW-0472">Membrane</keyword>
<dbReference type="InterPro" id="IPR023804">
    <property type="entry name" value="DUF3792_TM"/>
</dbReference>
<feature type="transmembrane region" description="Helical" evidence="1">
    <location>
        <begin position="45"/>
        <end position="66"/>
    </location>
</feature>
<organism evidence="2 3">
    <name type="scientific">Candidatus Limadaptatus stercorigallinarum</name>
    <dbReference type="NCBI Taxonomy" id="2840845"/>
    <lineage>
        <taxon>Bacteria</taxon>
        <taxon>Bacillati</taxon>
        <taxon>Bacillota</taxon>
        <taxon>Clostridia</taxon>
        <taxon>Eubacteriales</taxon>
        <taxon>Candidatus Limadaptatus</taxon>
    </lineage>
</organism>
<comment type="caution">
    <text evidence="2">The sequence shown here is derived from an EMBL/GenBank/DDBJ whole genome shotgun (WGS) entry which is preliminary data.</text>
</comment>
<reference evidence="2" key="1">
    <citation type="submission" date="2020-10" db="EMBL/GenBank/DDBJ databases">
        <authorList>
            <person name="Gilroy R."/>
        </authorList>
    </citation>
    <scope>NUCLEOTIDE SEQUENCE</scope>
    <source>
        <strain evidence="2">1063</strain>
    </source>
</reference>
<dbReference type="AlphaFoldDB" id="A0A9D1L0P1"/>
<feature type="transmembrane region" description="Helical" evidence="1">
    <location>
        <begin position="73"/>
        <end position="94"/>
    </location>
</feature>
<name>A0A9D1L0P1_9FIRM</name>
<dbReference type="EMBL" id="DVMN01000002">
    <property type="protein sequence ID" value="HIU20634.1"/>
    <property type="molecule type" value="Genomic_DNA"/>
</dbReference>
<evidence type="ECO:0000313" key="3">
    <source>
        <dbReference type="Proteomes" id="UP000824088"/>
    </source>
</evidence>
<sequence length="132" mass="13826">MKNSALLKKDVADILRASLIALLISLVLVLAFALIVRWASLDGTALTIGNYVIKAVAVLIGVCVGFKGTSGGAVKGALTGLLYMLLCVFVFAVADGFKSANFNFADLLTTVITGIIAGIISVNIPRRGRTRE</sequence>
<accession>A0A9D1L0P1</accession>
<dbReference type="Proteomes" id="UP000824088">
    <property type="component" value="Unassembled WGS sequence"/>
</dbReference>
<gene>
    <name evidence="2" type="ORF">IAD51_00110</name>
</gene>
<evidence type="ECO:0000256" key="1">
    <source>
        <dbReference type="SAM" id="Phobius"/>
    </source>
</evidence>
<feature type="transmembrane region" description="Helical" evidence="1">
    <location>
        <begin position="100"/>
        <end position="124"/>
    </location>
</feature>
<keyword evidence="1" id="KW-1133">Transmembrane helix</keyword>
<evidence type="ECO:0000313" key="2">
    <source>
        <dbReference type="EMBL" id="HIU20634.1"/>
    </source>
</evidence>
<keyword evidence="1" id="KW-0812">Transmembrane</keyword>
<feature type="transmembrane region" description="Helical" evidence="1">
    <location>
        <begin position="20"/>
        <end position="39"/>
    </location>
</feature>
<dbReference type="Pfam" id="PF12670">
    <property type="entry name" value="DUF3792"/>
    <property type="match status" value="1"/>
</dbReference>